<keyword evidence="2" id="KW-1185">Reference proteome</keyword>
<proteinExistence type="predicted"/>
<comment type="caution">
    <text evidence="1">The sequence shown here is derived from an EMBL/GenBank/DDBJ whole genome shotgun (WGS) entry which is preliminary data.</text>
</comment>
<accession>A0A401II77</accession>
<sequence>MIDLNSLRVKLYKQRLPTQPKNLVRAGGLSLYRIRLKSVINYQFSIVNPIEPNKLIKMD</sequence>
<protein>
    <submittedName>
        <fullName evidence="1">Uncharacterized protein</fullName>
    </submittedName>
</protein>
<dbReference type="AlphaFoldDB" id="A0A401II77"/>
<dbReference type="EMBL" id="BDQK01000013">
    <property type="protein sequence ID" value="GBF81012.1"/>
    <property type="molecule type" value="Genomic_DNA"/>
</dbReference>
<name>A0A401II77_APHSA</name>
<organism evidence="1 2">
    <name type="scientific">Aphanothece sacrum FPU1</name>
    <dbReference type="NCBI Taxonomy" id="1920663"/>
    <lineage>
        <taxon>Bacteria</taxon>
        <taxon>Bacillati</taxon>
        <taxon>Cyanobacteriota</taxon>
        <taxon>Cyanophyceae</taxon>
        <taxon>Oscillatoriophycideae</taxon>
        <taxon>Chroococcales</taxon>
        <taxon>Aphanothecaceae</taxon>
        <taxon>Aphanothece</taxon>
    </lineage>
</organism>
<evidence type="ECO:0000313" key="1">
    <source>
        <dbReference type="EMBL" id="GBF81012.1"/>
    </source>
</evidence>
<evidence type="ECO:0000313" key="2">
    <source>
        <dbReference type="Proteomes" id="UP000287247"/>
    </source>
</evidence>
<reference evidence="2" key="1">
    <citation type="submission" date="2017-05" db="EMBL/GenBank/DDBJ databases">
        <title>Physiological properties and genetic analysis related to exopolysaccharide production of fresh-water unicellular cyanobacterium Aphanothece sacrum, Suizenji Nori, that has been cultured as a food source in Japan.</title>
        <authorList>
            <person name="Kanesaki Y."/>
            <person name="Yoshikawa S."/>
            <person name="Ohki K."/>
        </authorList>
    </citation>
    <scope>NUCLEOTIDE SEQUENCE [LARGE SCALE GENOMIC DNA]</scope>
    <source>
        <strain evidence="2">FPU1</strain>
    </source>
</reference>
<dbReference type="Proteomes" id="UP000287247">
    <property type="component" value="Unassembled WGS sequence"/>
</dbReference>
<gene>
    <name evidence="1" type="ORF">AsFPU1_2421</name>
</gene>